<dbReference type="InterPro" id="IPR003148">
    <property type="entry name" value="RCK_N"/>
</dbReference>
<keyword evidence="6 7" id="KW-0472">Membrane</keyword>
<evidence type="ECO:0000256" key="3">
    <source>
        <dbReference type="ARBA" id="ARBA00022448"/>
    </source>
</evidence>
<feature type="transmembrane region" description="Helical" evidence="7">
    <location>
        <begin position="114"/>
        <end position="136"/>
    </location>
</feature>
<proteinExistence type="inferred from homology"/>
<dbReference type="Pfam" id="PF02254">
    <property type="entry name" value="TrkA_N"/>
    <property type="match status" value="1"/>
</dbReference>
<feature type="transmembrane region" description="Helical" evidence="7">
    <location>
        <begin position="30"/>
        <end position="48"/>
    </location>
</feature>
<feature type="transmembrane region" description="Helical" evidence="7">
    <location>
        <begin position="189"/>
        <end position="206"/>
    </location>
</feature>
<feature type="transmembrane region" description="Helical" evidence="7">
    <location>
        <begin position="226"/>
        <end position="245"/>
    </location>
</feature>
<evidence type="ECO:0000259" key="9">
    <source>
        <dbReference type="Pfam" id="PF02254"/>
    </source>
</evidence>
<feature type="transmembrane region" description="Helical" evidence="7">
    <location>
        <begin position="6"/>
        <end position="23"/>
    </location>
</feature>
<comment type="similarity">
    <text evidence="2">Belongs to the monovalent cation:proton antiporter 2 (CPA2) transporter (TC 2.A.37) family.</text>
</comment>
<dbReference type="PANTHER" id="PTHR42751:SF1">
    <property type="entry name" value="CATION_PROTON ANTIPORTER YBAL-RELATED"/>
    <property type="match status" value="1"/>
</dbReference>
<keyword evidence="11" id="KW-1185">Reference proteome</keyword>
<dbReference type="RefSeq" id="WP_215434290.1">
    <property type="nucleotide sequence ID" value="NZ_AP025943.1"/>
</dbReference>
<dbReference type="EMBL" id="AP025943">
    <property type="protein sequence ID" value="BDL43252.1"/>
    <property type="molecule type" value="Genomic_DNA"/>
</dbReference>
<evidence type="ECO:0000313" key="11">
    <source>
        <dbReference type="Proteomes" id="UP001062263"/>
    </source>
</evidence>
<dbReference type="InterPro" id="IPR036291">
    <property type="entry name" value="NAD(P)-bd_dom_sf"/>
</dbReference>
<evidence type="ECO:0000256" key="1">
    <source>
        <dbReference type="ARBA" id="ARBA00004141"/>
    </source>
</evidence>
<evidence type="ECO:0000256" key="4">
    <source>
        <dbReference type="ARBA" id="ARBA00022692"/>
    </source>
</evidence>
<keyword evidence="5 7" id="KW-1133">Transmembrane helix</keyword>
<protein>
    <submittedName>
        <fullName evidence="10">Sodium/hydrogen exchanger</fullName>
    </submittedName>
</protein>
<feature type="transmembrane region" description="Helical" evidence="7">
    <location>
        <begin position="148"/>
        <end position="169"/>
    </location>
</feature>
<feature type="transmembrane region" description="Helical" evidence="7">
    <location>
        <begin position="331"/>
        <end position="361"/>
    </location>
</feature>
<accession>A0ABM7ZEV6</accession>
<dbReference type="Gene3D" id="3.40.50.720">
    <property type="entry name" value="NAD(P)-binding Rossmann-like Domain"/>
    <property type="match status" value="1"/>
</dbReference>
<dbReference type="PANTHER" id="PTHR42751">
    <property type="entry name" value="SODIUM/HYDROGEN EXCHANGER FAMILY/TRKA DOMAIN PROTEIN"/>
    <property type="match status" value="1"/>
</dbReference>
<feature type="transmembrane region" description="Helical" evidence="7">
    <location>
        <begin position="304"/>
        <end position="324"/>
    </location>
</feature>
<feature type="transmembrane region" description="Helical" evidence="7">
    <location>
        <begin position="87"/>
        <end position="108"/>
    </location>
</feature>
<dbReference type="Gene3D" id="1.20.1530.20">
    <property type="match status" value="1"/>
</dbReference>
<dbReference type="InterPro" id="IPR006153">
    <property type="entry name" value="Cation/H_exchanger_TM"/>
</dbReference>
<name>A0ABM7ZEV6_9BACT</name>
<evidence type="ECO:0000256" key="7">
    <source>
        <dbReference type="SAM" id="Phobius"/>
    </source>
</evidence>
<evidence type="ECO:0000313" key="10">
    <source>
        <dbReference type="EMBL" id="BDL43252.1"/>
    </source>
</evidence>
<evidence type="ECO:0000256" key="2">
    <source>
        <dbReference type="ARBA" id="ARBA00005551"/>
    </source>
</evidence>
<feature type="domain" description="RCK N-terminal" evidence="9">
    <location>
        <begin position="420"/>
        <end position="533"/>
    </location>
</feature>
<dbReference type="Proteomes" id="UP001062263">
    <property type="component" value="Chromosome"/>
</dbReference>
<sequence length="583" mass="62550">MDHDFSLILTFVGGLTAALLFGLIARKLHLSPLVGYLLAGVVVGPYSPGFVADSHTVEQFAELGVILLMFGVGLHFHLKDLIAVQKVAVPGAVVQISVATVLGVIVGWCFGWSTISGLVFGMAISVASTVVLTRVLEDHQNLHTPSGHVALGWLVVEDLFTILLLVLIPAVMEARQSGAGGWDSILSELGWMFVKLSVLVALTLFAGKKIIPLVLRYVARTGARDLFTLAVLVIALGVAVCSAEFFGASMVLGAFLAGMVVGQSDFCARAAAEAMLMRDAFAVLFFVSVGMMFDPMSVGDCWPLALATLAVVMIGKPLAAYVVVRCLRRPLALALNVSVALAQVGEFSFILAGIGLVYGILPPEANQAIILAAVISISLNPILYRKITPVVKWLERRGIGLPAHSLANVVPPPEEDARRVVLVGFGPTGRMLKSILNDNGVEVVIVEMNIDTVTRIRGQGGKIVYGDARQREVLKHAGIEYAESLILSSSIPDAKDIVEMAIELNPRLDVMIHTKYMRDVDILKEAGASQVFSSESEVALSMAEYFLREGGADDEKIVSERLRIRAELNNECTSDLCHEELNA</sequence>
<feature type="transmembrane region" description="Helical" evidence="7">
    <location>
        <begin position="60"/>
        <end position="78"/>
    </location>
</feature>
<organism evidence="10 11">
    <name type="scientific">Akkermansia biwaensis</name>
    <dbReference type="NCBI Taxonomy" id="2946555"/>
    <lineage>
        <taxon>Bacteria</taxon>
        <taxon>Pseudomonadati</taxon>
        <taxon>Verrucomicrobiota</taxon>
        <taxon>Verrucomicrobiia</taxon>
        <taxon>Verrucomicrobiales</taxon>
        <taxon>Akkermansiaceae</taxon>
        <taxon>Akkermansia</taxon>
    </lineage>
</organism>
<dbReference type="Pfam" id="PF00999">
    <property type="entry name" value="Na_H_Exchanger"/>
    <property type="match status" value="1"/>
</dbReference>
<evidence type="ECO:0000259" key="8">
    <source>
        <dbReference type="Pfam" id="PF00999"/>
    </source>
</evidence>
<feature type="domain" description="Cation/H+ exchanger transmembrane" evidence="8">
    <location>
        <begin position="17"/>
        <end position="383"/>
    </location>
</feature>
<dbReference type="InterPro" id="IPR038770">
    <property type="entry name" value="Na+/solute_symporter_sf"/>
</dbReference>
<keyword evidence="4 7" id="KW-0812">Transmembrane</keyword>
<evidence type="ECO:0000256" key="6">
    <source>
        <dbReference type="ARBA" id="ARBA00023136"/>
    </source>
</evidence>
<keyword evidence="3" id="KW-0813">Transport</keyword>
<evidence type="ECO:0000256" key="5">
    <source>
        <dbReference type="ARBA" id="ARBA00022989"/>
    </source>
</evidence>
<reference evidence="10" key="1">
    <citation type="submission" date="2022-06" db="EMBL/GenBank/DDBJ databases">
        <title>Akkermansia biwalacus sp. nov., an anaerobic mucin-degrading bacterium isolated from human intestine.</title>
        <authorList>
            <person name="Kobayashi Y."/>
            <person name="Inoue S."/>
            <person name="Kawahara T."/>
            <person name="Kohda N."/>
        </authorList>
    </citation>
    <scope>NUCLEOTIDE SEQUENCE</scope>
    <source>
        <strain evidence="10">WON2089</strain>
    </source>
</reference>
<comment type="subcellular location">
    <subcellularLocation>
        <location evidence="1">Membrane</location>
        <topology evidence="1">Multi-pass membrane protein</topology>
    </subcellularLocation>
</comment>
<gene>
    <name evidence="10" type="ORF">Abiwalacus_08260</name>
</gene>
<dbReference type="SUPFAM" id="SSF51735">
    <property type="entry name" value="NAD(P)-binding Rossmann-fold domains"/>
    <property type="match status" value="1"/>
</dbReference>